<evidence type="ECO:0000256" key="2">
    <source>
        <dbReference type="ARBA" id="ARBA00022771"/>
    </source>
</evidence>
<keyword evidence="3" id="KW-0862">Zinc</keyword>
<protein>
    <recommendedName>
        <fullName evidence="6">C2H2-type domain-containing protein</fullName>
    </recommendedName>
</protein>
<evidence type="ECO:0000259" key="6">
    <source>
        <dbReference type="PROSITE" id="PS50157"/>
    </source>
</evidence>
<evidence type="ECO:0000313" key="7">
    <source>
        <dbReference type="EMBL" id="KAF9781874.1"/>
    </source>
</evidence>
<dbReference type="Proteomes" id="UP000736335">
    <property type="component" value="Unassembled WGS sequence"/>
</dbReference>
<dbReference type="OrthoDB" id="6365676at2759"/>
<accession>A0A9P6H8R9</accession>
<keyword evidence="2 4" id="KW-0863">Zinc-finger</keyword>
<name>A0A9P6H8R9_9AGAM</name>
<evidence type="ECO:0000256" key="1">
    <source>
        <dbReference type="ARBA" id="ARBA00022723"/>
    </source>
</evidence>
<keyword evidence="1" id="KW-0479">Metal-binding</keyword>
<dbReference type="Pfam" id="PF00096">
    <property type="entry name" value="zf-C2H2"/>
    <property type="match status" value="1"/>
</dbReference>
<organism evidence="7 8">
    <name type="scientific">Thelephora terrestris</name>
    <dbReference type="NCBI Taxonomy" id="56493"/>
    <lineage>
        <taxon>Eukaryota</taxon>
        <taxon>Fungi</taxon>
        <taxon>Dikarya</taxon>
        <taxon>Basidiomycota</taxon>
        <taxon>Agaricomycotina</taxon>
        <taxon>Agaricomycetes</taxon>
        <taxon>Thelephorales</taxon>
        <taxon>Thelephoraceae</taxon>
        <taxon>Thelephora</taxon>
    </lineage>
</organism>
<keyword evidence="8" id="KW-1185">Reference proteome</keyword>
<comment type="caution">
    <text evidence="7">The sequence shown here is derived from an EMBL/GenBank/DDBJ whole genome shotgun (WGS) entry which is preliminary data.</text>
</comment>
<dbReference type="InterPro" id="IPR036236">
    <property type="entry name" value="Znf_C2H2_sf"/>
</dbReference>
<evidence type="ECO:0000256" key="4">
    <source>
        <dbReference type="PROSITE-ProRule" id="PRU00042"/>
    </source>
</evidence>
<dbReference type="Gene3D" id="3.30.160.60">
    <property type="entry name" value="Classic Zinc Finger"/>
    <property type="match status" value="2"/>
</dbReference>
<gene>
    <name evidence="7" type="ORF">BJ322DRAFT_1010803</name>
</gene>
<evidence type="ECO:0000256" key="5">
    <source>
        <dbReference type="SAM" id="MobiDB-lite"/>
    </source>
</evidence>
<feature type="domain" description="C2H2-type" evidence="6">
    <location>
        <begin position="140"/>
        <end position="170"/>
    </location>
</feature>
<dbReference type="AlphaFoldDB" id="A0A9P6H8R9"/>
<evidence type="ECO:0000313" key="8">
    <source>
        <dbReference type="Proteomes" id="UP000736335"/>
    </source>
</evidence>
<dbReference type="EMBL" id="WIUZ02000013">
    <property type="protein sequence ID" value="KAF9781874.1"/>
    <property type="molecule type" value="Genomic_DNA"/>
</dbReference>
<dbReference type="GO" id="GO:0008270">
    <property type="term" value="F:zinc ion binding"/>
    <property type="evidence" value="ECO:0007669"/>
    <property type="project" value="UniProtKB-KW"/>
</dbReference>
<dbReference type="PROSITE" id="PS50157">
    <property type="entry name" value="ZINC_FINGER_C2H2_2"/>
    <property type="match status" value="1"/>
</dbReference>
<dbReference type="PANTHER" id="PTHR23235">
    <property type="entry name" value="KRUEPPEL-LIKE TRANSCRIPTION FACTOR"/>
    <property type="match status" value="1"/>
</dbReference>
<dbReference type="InterPro" id="IPR013087">
    <property type="entry name" value="Znf_C2H2_type"/>
</dbReference>
<reference evidence="7" key="1">
    <citation type="journal article" date="2020" name="Nat. Commun.">
        <title>Large-scale genome sequencing of mycorrhizal fungi provides insights into the early evolution of symbiotic traits.</title>
        <authorList>
            <person name="Miyauchi S."/>
            <person name="Kiss E."/>
            <person name="Kuo A."/>
            <person name="Drula E."/>
            <person name="Kohler A."/>
            <person name="Sanchez-Garcia M."/>
            <person name="Morin E."/>
            <person name="Andreopoulos B."/>
            <person name="Barry K.W."/>
            <person name="Bonito G."/>
            <person name="Buee M."/>
            <person name="Carver A."/>
            <person name="Chen C."/>
            <person name="Cichocki N."/>
            <person name="Clum A."/>
            <person name="Culley D."/>
            <person name="Crous P.W."/>
            <person name="Fauchery L."/>
            <person name="Girlanda M."/>
            <person name="Hayes R.D."/>
            <person name="Keri Z."/>
            <person name="LaButti K."/>
            <person name="Lipzen A."/>
            <person name="Lombard V."/>
            <person name="Magnuson J."/>
            <person name="Maillard F."/>
            <person name="Murat C."/>
            <person name="Nolan M."/>
            <person name="Ohm R.A."/>
            <person name="Pangilinan J."/>
            <person name="Pereira M.F."/>
            <person name="Perotto S."/>
            <person name="Peter M."/>
            <person name="Pfister S."/>
            <person name="Riley R."/>
            <person name="Sitrit Y."/>
            <person name="Stielow J.B."/>
            <person name="Szollosi G."/>
            <person name="Zifcakova L."/>
            <person name="Stursova M."/>
            <person name="Spatafora J.W."/>
            <person name="Tedersoo L."/>
            <person name="Vaario L.M."/>
            <person name="Yamada A."/>
            <person name="Yan M."/>
            <person name="Wang P."/>
            <person name="Xu J."/>
            <person name="Bruns T."/>
            <person name="Baldrian P."/>
            <person name="Vilgalys R."/>
            <person name="Dunand C."/>
            <person name="Henrissat B."/>
            <person name="Grigoriev I.V."/>
            <person name="Hibbett D."/>
            <person name="Nagy L.G."/>
            <person name="Martin F.M."/>
        </authorList>
    </citation>
    <scope>NUCLEOTIDE SEQUENCE</scope>
    <source>
        <strain evidence="7">UH-Tt-Lm1</strain>
    </source>
</reference>
<dbReference type="PROSITE" id="PS00028">
    <property type="entry name" value="ZINC_FINGER_C2H2_1"/>
    <property type="match status" value="1"/>
</dbReference>
<reference evidence="7" key="2">
    <citation type="submission" date="2020-11" db="EMBL/GenBank/DDBJ databases">
        <authorList>
            <consortium name="DOE Joint Genome Institute"/>
            <person name="Kuo A."/>
            <person name="Miyauchi S."/>
            <person name="Kiss E."/>
            <person name="Drula E."/>
            <person name="Kohler A."/>
            <person name="Sanchez-Garcia M."/>
            <person name="Andreopoulos B."/>
            <person name="Barry K.W."/>
            <person name="Bonito G."/>
            <person name="Buee M."/>
            <person name="Carver A."/>
            <person name="Chen C."/>
            <person name="Cichocki N."/>
            <person name="Clum A."/>
            <person name="Culley D."/>
            <person name="Crous P.W."/>
            <person name="Fauchery L."/>
            <person name="Girlanda M."/>
            <person name="Hayes R."/>
            <person name="Keri Z."/>
            <person name="Labutti K."/>
            <person name="Lipzen A."/>
            <person name="Lombard V."/>
            <person name="Magnuson J."/>
            <person name="Maillard F."/>
            <person name="Morin E."/>
            <person name="Murat C."/>
            <person name="Nolan M."/>
            <person name="Ohm R."/>
            <person name="Pangilinan J."/>
            <person name="Pereira M."/>
            <person name="Perotto S."/>
            <person name="Peter M."/>
            <person name="Riley R."/>
            <person name="Sitrit Y."/>
            <person name="Stielow B."/>
            <person name="Szollosi G."/>
            <person name="Zifcakova L."/>
            <person name="Stursova M."/>
            <person name="Spatafora J.W."/>
            <person name="Tedersoo L."/>
            <person name="Vaario L.-M."/>
            <person name="Yamada A."/>
            <person name="Yan M."/>
            <person name="Wang P."/>
            <person name="Xu J."/>
            <person name="Bruns T."/>
            <person name="Baldrian P."/>
            <person name="Vilgalys R."/>
            <person name="Henrissat B."/>
            <person name="Grigoriev I.V."/>
            <person name="Hibbett D."/>
            <person name="Nagy L.G."/>
            <person name="Martin F.M."/>
        </authorList>
    </citation>
    <scope>NUCLEOTIDE SEQUENCE</scope>
    <source>
        <strain evidence="7">UH-Tt-Lm1</strain>
    </source>
</reference>
<feature type="region of interest" description="Disordered" evidence="5">
    <location>
        <begin position="1"/>
        <end position="104"/>
    </location>
</feature>
<sequence length="253" mass="28421">MSQPQQIQVCDPQALGSPVDIEQPIIQAGLSVQVEESRRSRPPTYSAPVVDSDYAPSGESEVEDENDYDYGAPSNRKKNRSARVSCAAHPYLKPASKSKDKRRATLEIPVPVPGLTKNSRGRSVPTGTPGVVYVDGTRSFWCSVQNCNKMFSRGEHLKRHIKSIHTHDKDYRCECKNTFSRRDNLFQHMRTKGCQKWYEDVHGKSSTDGTAAGEDVEEDDDARVDRLVERMMNDAKIAQEKRIKACKRALAHS</sequence>
<dbReference type="SUPFAM" id="SSF57667">
    <property type="entry name" value="beta-beta-alpha zinc fingers"/>
    <property type="match status" value="1"/>
</dbReference>
<evidence type="ECO:0000256" key="3">
    <source>
        <dbReference type="ARBA" id="ARBA00022833"/>
    </source>
</evidence>
<proteinExistence type="predicted"/>